<name>A0A4P6F0V8_9MICO</name>
<feature type="compositionally biased region" description="Basic and acidic residues" evidence="1">
    <location>
        <begin position="51"/>
        <end position="63"/>
    </location>
</feature>
<proteinExistence type="predicted"/>
<dbReference type="RefSeq" id="WP_129186502.1">
    <property type="nucleotide sequence ID" value="NZ_CP035493.1"/>
</dbReference>
<protein>
    <submittedName>
        <fullName evidence="2">Uncharacterized protein</fullName>
    </submittedName>
</protein>
<dbReference type="KEGG" id="xya:ET471_02795"/>
<dbReference type="AlphaFoldDB" id="A0A4P6F0V8"/>
<evidence type="ECO:0000256" key="1">
    <source>
        <dbReference type="SAM" id="MobiDB-lite"/>
    </source>
</evidence>
<evidence type="ECO:0000313" key="2">
    <source>
        <dbReference type="EMBL" id="QAY69102.1"/>
    </source>
</evidence>
<dbReference type="EMBL" id="CP035493">
    <property type="protein sequence ID" value="QAY69102.1"/>
    <property type="molecule type" value="Genomic_DNA"/>
</dbReference>
<evidence type="ECO:0000313" key="3">
    <source>
        <dbReference type="Proteomes" id="UP000292118"/>
    </source>
</evidence>
<keyword evidence="3" id="KW-1185">Reference proteome</keyword>
<feature type="region of interest" description="Disordered" evidence="1">
    <location>
        <begin position="38"/>
        <end position="63"/>
    </location>
</feature>
<organism evidence="2 3">
    <name type="scientific">Xylanimonas protaetiae</name>
    <dbReference type="NCBI Taxonomy" id="2509457"/>
    <lineage>
        <taxon>Bacteria</taxon>
        <taxon>Bacillati</taxon>
        <taxon>Actinomycetota</taxon>
        <taxon>Actinomycetes</taxon>
        <taxon>Micrococcales</taxon>
        <taxon>Promicromonosporaceae</taxon>
        <taxon>Xylanimonas</taxon>
    </lineage>
</organism>
<accession>A0A4P6F0V8</accession>
<dbReference type="Proteomes" id="UP000292118">
    <property type="component" value="Chromosome"/>
</dbReference>
<sequence>MGGNGTEQDEVTEVVITATEVVVTEVVEEESFVEKMERAARGELGASPVDDPDRTGEDRFDAG</sequence>
<gene>
    <name evidence="2" type="ORF">ET471_02795</name>
</gene>
<reference evidence="2 3" key="1">
    <citation type="submission" date="2019-01" db="EMBL/GenBank/DDBJ databases">
        <title>Genome sequencing of strain FW10M-9.</title>
        <authorList>
            <person name="Heo J."/>
            <person name="Kim S.-J."/>
            <person name="Kim J.-S."/>
            <person name="Hong S.-B."/>
            <person name="Kwon S.-W."/>
        </authorList>
    </citation>
    <scope>NUCLEOTIDE SEQUENCE [LARGE SCALE GENOMIC DNA]</scope>
    <source>
        <strain evidence="2 3">FW10M-9</strain>
    </source>
</reference>